<reference evidence="2" key="1">
    <citation type="submission" date="2022-09" db="EMBL/GenBank/DDBJ databases">
        <title>Fusarium specimens isolated from Avocado Roots.</title>
        <authorList>
            <person name="Stajich J."/>
            <person name="Roper C."/>
            <person name="Heimlech-Rivalta G."/>
        </authorList>
    </citation>
    <scope>NUCLEOTIDE SEQUENCE</scope>
    <source>
        <strain evidence="2">A02</strain>
    </source>
</reference>
<dbReference type="AlphaFoldDB" id="A0A9W8QTL7"/>
<dbReference type="Pfam" id="PF13343">
    <property type="entry name" value="SBP_bac_6"/>
    <property type="match status" value="1"/>
</dbReference>
<proteinExistence type="predicted"/>
<comment type="caution">
    <text evidence="2">The sequence shown here is derived from an EMBL/GenBank/DDBJ whole genome shotgun (WGS) entry which is preliminary data.</text>
</comment>
<dbReference type="PANTHER" id="PTHR30006">
    <property type="entry name" value="THIAMINE-BINDING PERIPLASMIC PROTEIN-RELATED"/>
    <property type="match status" value="1"/>
</dbReference>
<evidence type="ECO:0000313" key="3">
    <source>
        <dbReference type="Proteomes" id="UP001152087"/>
    </source>
</evidence>
<evidence type="ECO:0008006" key="4">
    <source>
        <dbReference type="Google" id="ProtNLM"/>
    </source>
</evidence>
<dbReference type="EMBL" id="JAOQAV010000091">
    <property type="protein sequence ID" value="KAJ4177773.1"/>
    <property type="molecule type" value="Genomic_DNA"/>
</dbReference>
<keyword evidence="1" id="KW-0732">Signal</keyword>
<dbReference type="OrthoDB" id="124329at2759"/>
<dbReference type="Proteomes" id="UP001152087">
    <property type="component" value="Unassembled WGS sequence"/>
</dbReference>
<evidence type="ECO:0000313" key="2">
    <source>
        <dbReference type="EMBL" id="KAJ4177773.1"/>
    </source>
</evidence>
<dbReference type="PANTHER" id="PTHR30006:SF2">
    <property type="entry name" value="ABC TRANSPORTER SUBSTRATE-BINDING PROTEIN"/>
    <property type="match status" value="1"/>
</dbReference>
<name>A0A9W8QTL7_9HYPO</name>
<dbReference type="Gene3D" id="3.40.190.10">
    <property type="entry name" value="Periplasmic binding protein-like II"/>
    <property type="match status" value="2"/>
</dbReference>
<accession>A0A9W8QTL7</accession>
<keyword evidence="3" id="KW-1185">Reference proteome</keyword>
<sequence>MNYISCRSHLLLIPLLISSPRRSFAFTSTTMLRQFLPLAFLASQAVAYDQVLGFKAAPEYETRSLDEIYKAALKEGDTVTLWHGGDEKNQQDGLKAAFEKRFPGITLNVTVDLSKYHDGFLDQQLAAGKDAVYVDSVILQTLHDYPRWAQEGALLNYAPVGFEEIEHSFKDDTAAWYGVYVFFWSGAWNTKKLPGIKSPVEFEDWLRPEFKEKLVLTYPNDDDAVLWAFYIIMQQYGVSWFDRLLAQKPRWVRGTQTPLTLISDDNSTSAAYFGASGSFQNADPISFSVPTKGKYVSWPQTAAILKDAPHPEGAKLLHNFILSPEYQQNSGLWSVRHDIPAPEGSPSLWNETATNPAEFARFMADRGLVERLRFFFESRIGSAQGDSPLEDDI</sequence>
<organism evidence="2 3">
    <name type="scientific">Fusarium falciforme</name>
    <dbReference type="NCBI Taxonomy" id="195108"/>
    <lineage>
        <taxon>Eukaryota</taxon>
        <taxon>Fungi</taxon>
        <taxon>Dikarya</taxon>
        <taxon>Ascomycota</taxon>
        <taxon>Pezizomycotina</taxon>
        <taxon>Sordariomycetes</taxon>
        <taxon>Hypocreomycetidae</taxon>
        <taxon>Hypocreales</taxon>
        <taxon>Nectriaceae</taxon>
        <taxon>Fusarium</taxon>
        <taxon>Fusarium solani species complex</taxon>
    </lineage>
</organism>
<evidence type="ECO:0000256" key="1">
    <source>
        <dbReference type="ARBA" id="ARBA00022729"/>
    </source>
</evidence>
<gene>
    <name evidence="2" type="ORF">NW755_013649</name>
</gene>
<dbReference type="SUPFAM" id="SSF53850">
    <property type="entry name" value="Periplasmic binding protein-like II"/>
    <property type="match status" value="1"/>
</dbReference>
<protein>
    <recommendedName>
        <fullName evidence="4">ABC-type Fe3+ transport system</fullName>
    </recommendedName>
</protein>